<keyword evidence="2" id="KW-1185">Reference proteome</keyword>
<proteinExistence type="predicted"/>
<gene>
    <name evidence="1" type="ORF">H480_39605</name>
</gene>
<dbReference type="Proteomes" id="UP000014139">
    <property type="component" value="Unassembled WGS sequence"/>
</dbReference>
<evidence type="ECO:0000313" key="2">
    <source>
        <dbReference type="Proteomes" id="UP000014139"/>
    </source>
</evidence>
<dbReference type="Gene3D" id="3.40.50.12780">
    <property type="entry name" value="N-terminal domain of ligase-like"/>
    <property type="match status" value="1"/>
</dbReference>
<dbReference type="AlphaFoldDB" id="R1HRH4"/>
<evidence type="ECO:0000313" key="1">
    <source>
        <dbReference type="EMBL" id="EOD62921.1"/>
    </source>
</evidence>
<organism evidence="1 2">
    <name type="scientific">Amycolatopsis vancoresmycina DSM 44592</name>
    <dbReference type="NCBI Taxonomy" id="1292037"/>
    <lineage>
        <taxon>Bacteria</taxon>
        <taxon>Bacillati</taxon>
        <taxon>Actinomycetota</taxon>
        <taxon>Actinomycetes</taxon>
        <taxon>Pseudonocardiales</taxon>
        <taxon>Pseudonocardiaceae</taxon>
        <taxon>Amycolatopsis</taxon>
    </lineage>
</organism>
<dbReference type="SUPFAM" id="SSF56801">
    <property type="entry name" value="Acetyl-CoA synthetase-like"/>
    <property type="match status" value="1"/>
</dbReference>
<name>R1HRH4_9PSEU</name>
<sequence>MSHPIPGTLTACLRHWAAATPDAPALTFADFATDPAGRRRTLSWRQLAERVDAAA</sequence>
<feature type="non-terminal residue" evidence="1">
    <location>
        <position position="55"/>
    </location>
</feature>
<protein>
    <submittedName>
        <fullName evidence="1">Acyl-CoA synthetase</fullName>
    </submittedName>
</protein>
<dbReference type="InterPro" id="IPR042099">
    <property type="entry name" value="ANL_N_sf"/>
</dbReference>
<reference evidence="1 2" key="1">
    <citation type="submission" date="2013-02" db="EMBL/GenBank/DDBJ databases">
        <title>Draft genome sequence of Amycolatopsis vancoresmycina strain DSM 44592T.</title>
        <authorList>
            <person name="Kumar S."/>
            <person name="Kaur N."/>
            <person name="Kaur C."/>
            <person name="Raghava G.P.S."/>
            <person name="Mayilraj S."/>
        </authorList>
    </citation>
    <scope>NUCLEOTIDE SEQUENCE [LARGE SCALE GENOMIC DNA]</scope>
    <source>
        <strain evidence="1 2">DSM 44592</strain>
    </source>
</reference>
<comment type="caution">
    <text evidence="1">The sequence shown here is derived from an EMBL/GenBank/DDBJ whole genome shotgun (WGS) entry which is preliminary data.</text>
</comment>
<dbReference type="eggNOG" id="COG0318">
    <property type="taxonomic scope" value="Bacteria"/>
</dbReference>
<dbReference type="EMBL" id="AOUO01000678">
    <property type="protein sequence ID" value="EOD62921.1"/>
    <property type="molecule type" value="Genomic_DNA"/>
</dbReference>
<accession>R1HRH4</accession>